<comment type="subcellular location">
    <subcellularLocation>
        <location evidence="5">Cell membrane</location>
        <topology evidence="5">Multi-pass membrane protein</topology>
    </subcellularLocation>
    <subcellularLocation>
        <location evidence="1">Membrane</location>
        <topology evidence="1">Multi-pass membrane protein</topology>
    </subcellularLocation>
</comment>
<dbReference type="GO" id="GO:0140359">
    <property type="term" value="F:ABC-type transporter activity"/>
    <property type="evidence" value="ECO:0007669"/>
    <property type="project" value="InterPro"/>
</dbReference>
<dbReference type="InterPro" id="IPR052902">
    <property type="entry name" value="ABC-2_transporter"/>
</dbReference>
<evidence type="ECO:0000256" key="5">
    <source>
        <dbReference type="RuleBase" id="RU361157"/>
    </source>
</evidence>
<feature type="transmembrane region" description="Helical" evidence="5">
    <location>
        <begin position="57"/>
        <end position="79"/>
    </location>
</feature>
<comment type="similarity">
    <text evidence="5">Belongs to the ABC-2 integral membrane protein family.</text>
</comment>
<protein>
    <recommendedName>
        <fullName evidence="5">Transport permease protein</fullName>
    </recommendedName>
</protein>
<dbReference type="GO" id="GO:0043190">
    <property type="term" value="C:ATP-binding cassette (ABC) transporter complex"/>
    <property type="evidence" value="ECO:0007669"/>
    <property type="project" value="InterPro"/>
</dbReference>
<evidence type="ECO:0000256" key="2">
    <source>
        <dbReference type="ARBA" id="ARBA00022692"/>
    </source>
</evidence>
<dbReference type="PROSITE" id="PS51012">
    <property type="entry name" value="ABC_TM2"/>
    <property type="match status" value="1"/>
</dbReference>
<keyword evidence="4 5" id="KW-0472">Membrane</keyword>
<keyword evidence="3 5" id="KW-1133">Transmembrane helix</keyword>
<evidence type="ECO:0000256" key="1">
    <source>
        <dbReference type="ARBA" id="ARBA00004141"/>
    </source>
</evidence>
<gene>
    <name evidence="7" type="ORF">EAI93_01150</name>
</gene>
<sequence>MKSFVTLLKNELKLNIRNMNMVIFAVIIPLVVLIILGFIYGTKPAADGTAYTFLEQSFGALCCISICAGGLMGLPLVVSEYRERKILKRFKVTPVNPVKLLVVEFTIYVIYCVVSMLTLFLFAMLFWKIKIHGSLLLFLGSWLLTMVSTLSIGLLVGGIAKNMKSASVIACILYFPMLIFSGTTLPFEVMPAAMQKIISMFPLTQGIQLMKATFLGLPIENVLLPVGFMGAVIFICFGISVKCFKWE</sequence>
<feature type="transmembrane region" description="Helical" evidence="5">
    <location>
        <begin position="21"/>
        <end position="41"/>
    </location>
</feature>
<evidence type="ECO:0000313" key="8">
    <source>
        <dbReference type="Proteomes" id="UP000292665"/>
    </source>
</evidence>
<feature type="domain" description="ABC transmembrane type-2" evidence="6">
    <location>
        <begin position="20"/>
        <end position="247"/>
    </location>
</feature>
<name>A0A4Q5CCI4_9FIRM</name>
<keyword evidence="2 5" id="KW-0812">Transmembrane</keyword>
<dbReference type="PIRSF" id="PIRSF006648">
    <property type="entry name" value="DrrB"/>
    <property type="match status" value="1"/>
</dbReference>
<feature type="transmembrane region" description="Helical" evidence="5">
    <location>
        <begin position="100"/>
        <end position="127"/>
    </location>
</feature>
<reference evidence="7 8" key="1">
    <citation type="journal article" date="2019" name="Science, e1252229">
        <title>Invertible promoters mediate bacterial phase variation, antibiotic resistance, and host adaptation in the gut.</title>
        <authorList>
            <person name="Jiang X."/>
            <person name="Hall A.B."/>
            <person name="Arthur T.D."/>
            <person name="Plichta D.R."/>
            <person name="Covington C.T."/>
            <person name="Poyet M."/>
            <person name="Crothers J."/>
            <person name="Moses P.L."/>
            <person name="Tolonen A.C."/>
            <person name="Vlamakis H."/>
            <person name="Alm E.J."/>
            <person name="Xavier R.J."/>
        </authorList>
    </citation>
    <scope>NUCLEOTIDE SEQUENCE [LARGE SCALE GENOMIC DNA]</scope>
    <source>
        <strain evidence="8">aa_0143</strain>
    </source>
</reference>
<organism evidence="7 8">
    <name type="scientific">[Ruminococcus] torques</name>
    <dbReference type="NCBI Taxonomy" id="33039"/>
    <lineage>
        <taxon>Bacteria</taxon>
        <taxon>Bacillati</taxon>
        <taxon>Bacillota</taxon>
        <taxon>Clostridia</taxon>
        <taxon>Lachnospirales</taxon>
        <taxon>Lachnospiraceae</taxon>
        <taxon>Mediterraneibacter</taxon>
    </lineage>
</organism>
<dbReference type="InterPro" id="IPR013525">
    <property type="entry name" value="ABC2_TM"/>
</dbReference>
<dbReference type="PANTHER" id="PTHR43027:SF2">
    <property type="entry name" value="TRANSPORT PERMEASE PROTEIN"/>
    <property type="match status" value="1"/>
</dbReference>
<accession>A0A4Q5CCI4</accession>
<evidence type="ECO:0000313" key="7">
    <source>
        <dbReference type="EMBL" id="RYS82339.1"/>
    </source>
</evidence>
<dbReference type="PRINTS" id="PR00164">
    <property type="entry name" value="ABC2TRNSPORT"/>
</dbReference>
<evidence type="ECO:0000256" key="3">
    <source>
        <dbReference type="ARBA" id="ARBA00022989"/>
    </source>
</evidence>
<feature type="transmembrane region" description="Helical" evidence="5">
    <location>
        <begin position="168"/>
        <end position="187"/>
    </location>
</feature>
<keyword evidence="5" id="KW-0813">Transport</keyword>
<dbReference type="InterPro" id="IPR047817">
    <property type="entry name" value="ABC2_TM_bact-type"/>
</dbReference>
<dbReference type="Proteomes" id="UP000292665">
    <property type="component" value="Unassembled WGS sequence"/>
</dbReference>
<comment type="caution">
    <text evidence="7">The sequence shown here is derived from an EMBL/GenBank/DDBJ whole genome shotgun (WGS) entry which is preliminary data.</text>
</comment>
<dbReference type="Pfam" id="PF01061">
    <property type="entry name" value="ABC2_membrane"/>
    <property type="match status" value="1"/>
</dbReference>
<dbReference type="EMBL" id="RCYR01000001">
    <property type="protein sequence ID" value="RYS82339.1"/>
    <property type="molecule type" value="Genomic_DNA"/>
</dbReference>
<evidence type="ECO:0000259" key="6">
    <source>
        <dbReference type="PROSITE" id="PS51012"/>
    </source>
</evidence>
<proteinExistence type="inferred from homology"/>
<dbReference type="AlphaFoldDB" id="A0A4Q5CCI4"/>
<dbReference type="RefSeq" id="WP_004845462.1">
    <property type="nucleotide sequence ID" value="NZ_AP028249.1"/>
</dbReference>
<evidence type="ECO:0000256" key="4">
    <source>
        <dbReference type="ARBA" id="ARBA00023136"/>
    </source>
</evidence>
<dbReference type="InterPro" id="IPR000412">
    <property type="entry name" value="ABC_2_transport"/>
</dbReference>
<dbReference type="PANTHER" id="PTHR43027">
    <property type="entry name" value="DOXORUBICIN RESISTANCE ABC TRANSPORTER PERMEASE PROTEIN DRRC-RELATED"/>
    <property type="match status" value="1"/>
</dbReference>
<keyword evidence="5" id="KW-1003">Cell membrane</keyword>
<feature type="transmembrane region" description="Helical" evidence="5">
    <location>
        <begin position="222"/>
        <end position="244"/>
    </location>
</feature>
<feature type="transmembrane region" description="Helical" evidence="5">
    <location>
        <begin position="133"/>
        <end position="156"/>
    </location>
</feature>